<feature type="transmembrane region" description="Helical" evidence="9">
    <location>
        <begin position="441"/>
        <end position="460"/>
    </location>
</feature>
<evidence type="ECO:0000313" key="12">
    <source>
        <dbReference type="Proteomes" id="UP001501822"/>
    </source>
</evidence>
<organism evidence="11 12">
    <name type="scientific">Actinoallomurus spadix</name>
    <dbReference type="NCBI Taxonomy" id="79912"/>
    <lineage>
        <taxon>Bacteria</taxon>
        <taxon>Bacillati</taxon>
        <taxon>Actinomycetota</taxon>
        <taxon>Actinomycetes</taxon>
        <taxon>Streptosporangiales</taxon>
        <taxon>Thermomonosporaceae</taxon>
        <taxon>Actinoallomurus</taxon>
    </lineage>
</organism>
<evidence type="ECO:0000313" key="11">
    <source>
        <dbReference type="EMBL" id="GAA0323738.1"/>
    </source>
</evidence>
<keyword evidence="12" id="KW-1185">Reference proteome</keyword>
<evidence type="ECO:0000256" key="1">
    <source>
        <dbReference type="ARBA" id="ARBA00004651"/>
    </source>
</evidence>
<feature type="transmembrane region" description="Helical" evidence="9">
    <location>
        <begin position="31"/>
        <end position="51"/>
    </location>
</feature>
<keyword evidence="3" id="KW-0813">Transport</keyword>
<feature type="transmembrane region" description="Helical" evidence="9">
    <location>
        <begin position="413"/>
        <end position="435"/>
    </location>
</feature>
<evidence type="ECO:0000259" key="10">
    <source>
        <dbReference type="Pfam" id="PF00324"/>
    </source>
</evidence>
<gene>
    <name evidence="11" type="ORF">GCM10010151_11970</name>
</gene>
<sequence>MSTALEHQGTAPGNEDAGYAQSLGNRQVRMIAIGGAIGVGLFLGAGGRLAAAGPGLVLSYAVCGIAAFFVMRALGELVLHRPSAGSFVTYAREFIGPWAGFASGWLYWLNWAMTGVAETTAAGIYVHKWLPQVPQWVTALVALAVLLAVNLLSVRLFGELEFWFAVIKVLAIVVFLFVGLGLVLTGAGIGHDGHAGVSNLTSHGGFLPHGVPIALMSLQAVVFAYSGIEMVGIAAGETENPRKVLPGAIGSVIWRIGIFYVGSVLLLTMILPWTVYSAGESPFVTVFSRLGVPGAGDIMNAVVLTAALSSCNSGLYSTGRVMRALAVKGEAPAFVGRMSGRHVPYGGILFTSIVLLLGVVLNYVVPKMAFDIATSIASLGVVAVWATLIYCQLRLRARANSGEIERPPFRMPWAPASNWVTLGFLVLVVVLMAFADTANKIAFWCIPGVAVVLFAGWRVIRDRRNP</sequence>
<evidence type="ECO:0000256" key="9">
    <source>
        <dbReference type="SAM" id="Phobius"/>
    </source>
</evidence>
<dbReference type="RefSeq" id="WP_252799783.1">
    <property type="nucleotide sequence ID" value="NZ_BAAABM010000007.1"/>
</dbReference>
<feature type="transmembrane region" description="Helical" evidence="9">
    <location>
        <begin position="347"/>
        <end position="366"/>
    </location>
</feature>
<evidence type="ECO:0000256" key="6">
    <source>
        <dbReference type="ARBA" id="ARBA00022970"/>
    </source>
</evidence>
<feature type="transmembrane region" description="Helical" evidence="9">
    <location>
        <begin position="57"/>
        <end position="75"/>
    </location>
</feature>
<feature type="transmembrane region" description="Helical" evidence="9">
    <location>
        <begin position="256"/>
        <end position="278"/>
    </location>
</feature>
<proteinExistence type="inferred from homology"/>
<keyword evidence="7 9" id="KW-1133">Transmembrane helix</keyword>
<evidence type="ECO:0000256" key="2">
    <source>
        <dbReference type="ARBA" id="ARBA00008583"/>
    </source>
</evidence>
<dbReference type="EMBL" id="BAAABM010000007">
    <property type="protein sequence ID" value="GAA0323738.1"/>
    <property type="molecule type" value="Genomic_DNA"/>
</dbReference>
<dbReference type="Proteomes" id="UP001501822">
    <property type="component" value="Unassembled WGS sequence"/>
</dbReference>
<feature type="transmembrane region" description="Helical" evidence="9">
    <location>
        <begin position="136"/>
        <end position="157"/>
    </location>
</feature>
<comment type="similarity">
    <text evidence="2">Belongs to the amino acid-polyamine-organocation (APC) superfamily. Amino acid transporter (AAT) (TC 2.A.3.1) family.</text>
</comment>
<evidence type="ECO:0000256" key="5">
    <source>
        <dbReference type="ARBA" id="ARBA00022692"/>
    </source>
</evidence>
<feature type="transmembrane region" description="Helical" evidence="9">
    <location>
        <begin position="87"/>
        <end position="108"/>
    </location>
</feature>
<dbReference type="PIRSF" id="PIRSF006060">
    <property type="entry name" value="AA_transporter"/>
    <property type="match status" value="1"/>
</dbReference>
<keyword evidence="5 9" id="KW-0812">Transmembrane</keyword>
<evidence type="ECO:0000256" key="7">
    <source>
        <dbReference type="ARBA" id="ARBA00022989"/>
    </source>
</evidence>
<dbReference type="InterPro" id="IPR004841">
    <property type="entry name" value="AA-permease/SLC12A_dom"/>
</dbReference>
<dbReference type="Gene3D" id="1.20.1740.10">
    <property type="entry name" value="Amino acid/polyamine transporter I"/>
    <property type="match status" value="1"/>
</dbReference>
<feature type="transmembrane region" description="Helical" evidence="9">
    <location>
        <begin position="372"/>
        <end position="393"/>
    </location>
</feature>
<keyword evidence="8 9" id="KW-0472">Membrane</keyword>
<dbReference type="PROSITE" id="PS00218">
    <property type="entry name" value="AMINO_ACID_PERMEASE_1"/>
    <property type="match status" value="1"/>
</dbReference>
<protein>
    <submittedName>
        <fullName evidence="11">Amino acid permease</fullName>
    </submittedName>
</protein>
<feature type="transmembrane region" description="Helical" evidence="9">
    <location>
        <begin position="210"/>
        <end position="235"/>
    </location>
</feature>
<keyword evidence="4" id="KW-1003">Cell membrane</keyword>
<dbReference type="PANTHER" id="PTHR43495:SF1">
    <property type="entry name" value="L-ASPARAGINE PERMEASE"/>
    <property type="match status" value="1"/>
</dbReference>
<comment type="subcellular location">
    <subcellularLocation>
        <location evidence="1">Cell membrane</location>
        <topology evidence="1">Multi-pass membrane protein</topology>
    </subcellularLocation>
</comment>
<dbReference type="PANTHER" id="PTHR43495">
    <property type="entry name" value="GABA PERMEASE"/>
    <property type="match status" value="1"/>
</dbReference>
<dbReference type="InterPro" id="IPR004840">
    <property type="entry name" value="Amino_acid_permease_CS"/>
</dbReference>
<accession>A0ABN0W2V9</accession>
<name>A0ABN0W2V9_9ACTN</name>
<keyword evidence="6" id="KW-0029">Amino-acid transport</keyword>
<reference evidence="11 12" key="1">
    <citation type="journal article" date="2019" name="Int. J. Syst. Evol. Microbiol.">
        <title>The Global Catalogue of Microorganisms (GCM) 10K type strain sequencing project: providing services to taxonomists for standard genome sequencing and annotation.</title>
        <authorList>
            <consortium name="The Broad Institute Genomics Platform"/>
            <consortium name="The Broad Institute Genome Sequencing Center for Infectious Disease"/>
            <person name="Wu L."/>
            <person name="Ma J."/>
        </authorList>
    </citation>
    <scope>NUCLEOTIDE SEQUENCE [LARGE SCALE GENOMIC DNA]</scope>
    <source>
        <strain evidence="11 12">JCM 3146</strain>
    </source>
</reference>
<evidence type="ECO:0000256" key="4">
    <source>
        <dbReference type="ARBA" id="ARBA00022475"/>
    </source>
</evidence>
<evidence type="ECO:0000256" key="3">
    <source>
        <dbReference type="ARBA" id="ARBA00022448"/>
    </source>
</evidence>
<dbReference type="Pfam" id="PF00324">
    <property type="entry name" value="AA_permease"/>
    <property type="match status" value="1"/>
</dbReference>
<feature type="transmembrane region" description="Helical" evidence="9">
    <location>
        <begin position="298"/>
        <end position="316"/>
    </location>
</feature>
<feature type="transmembrane region" description="Helical" evidence="9">
    <location>
        <begin position="169"/>
        <end position="190"/>
    </location>
</feature>
<comment type="caution">
    <text evidence="11">The sequence shown here is derived from an EMBL/GenBank/DDBJ whole genome shotgun (WGS) entry which is preliminary data.</text>
</comment>
<evidence type="ECO:0000256" key="8">
    <source>
        <dbReference type="ARBA" id="ARBA00023136"/>
    </source>
</evidence>
<feature type="domain" description="Amino acid permease/ SLC12A" evidence="10">
    <location>
        <begin position="28"/>
        <end position="461"/>
    </location>
</feature>